<keyword evidence="18" id="KW-1185">Reference proteome</keyword>
<keyword evidence="9" id="KW-0804">Transcription</keyword>
<keyword evidence="10" id="KW-0539">Nucleus</keyword>
<proteinExistence type="predicted"/>
<dbReference type="SUPFAM" id="SSF47396">
    <property type="entry name" value="Transcription factor IIA (TFIIA), alpha-helical domain"/>
    <property type="match status" value="1"/>
</dbReference>
<evidence type="ECO:0000256" key="9">
    <source>
        <dbReference type="ARBA" id="ARBA00023163"/>
    </source>
</evidence>
<dbReference type="SMR" id="A0A1I7RM51"/>
<dbReference type="GO" id="GO:0005672">
    <property type="term" value="C:transcription factor TFIIA complex"/>
    <property type="evidence" value="ECO:0007669"/>
    <property type="project" value="InterPro"/>
</dbReference>
<evidence type="ECO:0000256" key="7">
    <source>
        <dbReference type="ARBA" id="ARBA00023055"/>
    </source>
</evidence>
<accession>A0A1I7RM51</accession>
<dbReference type="Proteomes" id="UP000659654">
    <property type="component" value="Unassembled WGS sequence"/>
</dbReference>
<reference evidence="16" key="2">
    <citation type="submission" date="2020-09" db="EMBL/GenBank/DDBJ databases">
        <authorList>
            <person name="Kikuchi T."/>
        </authorList>
    </citation>
    <scope>NUCLEOTIDE SEQUENCE</scope>
    <source>
        <strain evidence="16">Ka4C1</strain>
    </source>
</reference>
<keyword evidence="7" id="KW-0445">Lipid transport</keyword>
<dbReference type="FunFam" id="3.30.530.20:FF:000017">
    <property type="entry name" value="Phosphatidylcholine transfer protein, putative"/>
    <property type="match status" value="1"/>
</dbReference>
<keyword evidence="8" id="KW-0446">Lipid-binding</keyword>
<evidence type="ECO:0000256" key="10">
    <source>
        <dbReference type="ARBA" id="ARBA00023242"/>
    </source>
</evidence>
<evidence type="ECO:0000256" key="13">
    <source>
        <dbReference type="ARBA" id="ARBA00077188"/>
    </source>
</evidence>
<evidence type="ECO:0000256" key="6">
    <source>
        <dbReference type="ARBA" id="ARBA00022990"/>
    </source>
</evidence>
<evidence type="ECO:0000256" key="12">
    <source>
        <dbReference type="ARBA" id="ARBA00069061"/>
    </source>
</evidence>
<comment type="subunit">
    <text evidence="11">Interacts with ACOT13/THEM2.</text>
</comment>
<dbReference type="GO" id="GO:0005829">
    <property type="term" value="C:cytosol"/>
    <property type="evidence" value="ECO:0007669"/>
    <property type="project" value="UniProtKB-ARBA"/>
</dbReference>
<dbReference type="SUPFAM" id="SSF50784">
    <property type="entry name" value="Transcription factor IIA (TFIIA), beta-barrel domain"/>
    <property type="match status" value="1"/>
</dbReference>
<evidence type="ECO:0000256" key="3">
    <source>
        <dbReference type="ARBA" id="ARBA00022448"/>
    </source>
</evidence>
<dbReference type="Pfam" id="PF02751">
    <property type="entry name" value="TFIIA_gamma_C"/>
    <property type="match status" value="1"/>
</dbReference>
<dbReference type="InterPro" id="IPR023393">
    <property type="entry name" value="START-like_dom_sf"/>
</dbReference>
<dbReference type="GO" id="GO:0008289">
    <property type="term" value="F:lipid binding"/>
    <property type="evidence" value="ECO:0007669"/>
    <property type="project" value="UniProtKB-KW"/>
</dbReference>
<keyword evidence="5" id="KW-0597">Phosphoprotein</keyword>
<dbReference type="PROSITE" id="PS50848">
    <property type="entry name" value="START"/>
    <property type="match status" value="1"/>
</dbReference>
<dbReference type="CDD" id="cd10145">
    <property type="entry name" value="TFIIA_gamma_N"/>
    <property type="match status" value="1"/>
</dbReference>
<dbReference type="Proteomes" id="UP000582659">
    <property type="component" value="Unassembled WGS sequence"/>
</dbReference>
<name>A0A1I7RM51_BURXY</name>
<dbReference type="GO" id="GO:0006869">
    <property type="term" value="P:lipid transport"/>
    <property type="evidence" value="ECO:0007669"/>
    <property type="project" value="UniProtKB-KW"/>
</dbReference>
<dbReference type="InterPro" id="IPR002913">
    <property type="entry name" value="START_lipid-bd_dom"/>
</dbReference>
<feature type="domain" description="START" evidence="15">
    <location>
        <begin position="224"/>
        <end position="411"/>
    </location>
</feature>
<keyword evidence="6" id="KW-0007">Acetylation</keyword>
<dbReference type="Pfam" id="PF01852">
    <property type="entry name" value="START"/>
    <property type="match status" value="1"/>
</dbReference>
<dbReference type="GO" id="GO:0006367">
    <property type="term" value="P:transcription initiation at RNA polymerase II promoter"/>
    <property type="evidence" value="ECO:0007669"/>
    <property type="project" value="InterPro"/>
</dbReference>
<dbReference type="EMBL" id="CAJFDI010000004">
    <property type="protein sequence ID" value="CAD5227789.1"/>
    <property type="molecule type" value="Genomic_DNA"/>
</dbReference>
<dbReference type="Gene3D" id="1.10.287.190">
    <property type="entry name" value="Transcription factor IIA gamma subunit, alpha-helical domain"/>
    <property type="match status" value="1"/>
</dbReference>
<dbReference type="InterPro" id="IPR051213">
    <property type="entry name" value="START_lipid_transfer"/>
</dbReference>
<dbReference type="EMBL" id="CAJFCV020000004">
    <property type="protein sequence ID" value="CAG9118209.1"/>
    <property type="molecule type" value="Genomic_DNA"/>
</dbReference>
<dbReference type="OrthoDB" id="1295045at2759"/>
<evidence type="ECO:0000313" key="19">
    <source>
        <dbReference type="WBParaSite" id="BXY_0178600.1"/>
    </source>
</evidence>
<dbReference type="WBParaSite" id="BXY_0178600.1">
    <property type="protein sequence ID" value="BXY_0178600.1"/>
    <property type="gene ID" value="BXY_0178600"/>
</dbReference>
<dbReference type="InterPro" id="IPR015871">
    <property type="entry name" value="TFIIA_gsu_C"/>
</dbReference>
<dbReference type="Pfam" id="PF02268">
    <property type="entry name" value="TFIIA_gamma_N"/>
    <property type="match status" value="1"/>
</dbReference>
<evidence type="ECO:0000256" key="1">
    <source>
        <dbReference type="ARBA" id="ARBA00004123"/>
    </source>
</evidence>
<sequence length="416" mass="49304">MYRSTTLGIALEQVLDEFVRDGHIPPQLQQRVMATFDKCINHALSNRLKNKTTFKAEKLRAYRFCDNVWTFLMNSVEFRDSFRAIEGPVDRVKVVAYPYEEKMSSVRRLCTIFRPHLHKCNPFHRQRYRQYSTKGNSVVTQPTPPPFNHKKWALVFSFAAVSTLNEDEKKKKQEVSCCSGHKDDRKENIAPTTIEIDPNEIRENADPAFTSFEHEVEDFGQLKWEKLYNDHRCTVHRRWLPDLDTYEYRCCGTYDDISAQDFVDAQMDDNYRKKWDPHVIELEVIESVDETIDIVRWLHRFPRPLNPRVYIYRREKRWSKSGIYTIESKVLTEEEHPTSEADKYSVRVETYSSTLRVRPHKEYENQGFDYVLIYYDHPKAVIPGPAYNWMVSKGGPYFLNYVHDAAKKLREERSSV</sequence>
<evidence type="ECO:0000256" key="5">
    <source>
        <dbReference type="ARBA" id="ARBA00022553"/>
    </source>
</evidence>
<dbReference type="PANTHER" id="PTHR19308">
    <property type="entry name" value="PHOSPHATIDYLCHOLINE TRANSFER PROTEIN"/>
    <property type="match status" value="1"/>
</dbReference>
<dbReference type="PANTHER" id="PTHR19308:SF8">
    <property type="entry name" value="STAR-RELATED LIPID TRANSFER PROTEIN 7, MITOCHONDRIAL"/>
    <property type="match status" value="1"/>
</dbReference>
<dbReference type="SUPFAM" id="SSF55961">
    <property type="entry name" value="Bet v1-like"/>
    <property type="match status" value="1"/>
</dbReference>
<evidence type="ECO:0000256" key="11">
    <source>
        <dbReference type="ARBA" id="ARBA00063535"/>
    </source>
</evidence>
<dbReference type="CDD" id="cd10014">
    <property type="entry name" value="TFIIA_gamma_C"/>
    <property type="match status" value="1"/>
</dbReference>
<dbReference type="eggNOG" id="KOG2761">
    <property type="taxonomic scope" value="Eukaryota"/>
</dbReference>
<gene>
    <name evidence="16" type="ORF">BXYJ_LOCUS10125</name>
</gene>
<evidence type="ECO:0000313" key="16">
    <source>
        <dbReference type="EMBL" id="CAD5227789.1"/>
    </source>
</evidence>
<dbReference type="InterPro" id="IPR015872">
    <property type="entry name" value="TFIIA_gsu_N"/>
</dbReference>
<dbReference type="Gene3D" id="2.30.18.10">
    <property type="entry name" value="Transcription factor IIA (TFIIA), beta-barrel domain"/>
    <property type="match status" value="1"/>
</dbReference>
<comment type="subcellular location">
    <subcellularLocation>
        <location evidence="2">Cytoplasm</location>
    </subcellularLocation>
    <subcellularLocation>
        <location evidence="1">Nucleus</location>
    </subcellularLocation>
</comment>
<organism evidence="17 19">
    <name type="scientific">Bursaphelenchus xylophilus</name>
    <name type="common">Pinewood nematode worm</name>
    <name type="synonym">Aphelenchoides xylophilus</name>
    <dbReference type="NCBI Taxonomy" id="6326"/>
    <lineage>
        <taxon>Eukaryota</taxon>
        <taxon>Metazoa</taxon>
        <taxon>Ecdysozoa</taxon>
        <taxon>Nematoda</taxon>
        <taxon>Chromadorea</taxon>
        <taxon>Rhabditida</taxon>
        <taxon>Tylenchina</taxon>
        <taxon>Tylenchomorpha</taxon>
        <taxon>Aphelenchoidea</taxon>
        <taxon>Aphelenchoididae</taxon>
        <taxon>Bursaphelenchus</taxon>
    </lineage>
</organism>
<keyword evidence="4" id="KW-0963">Cytoplasm</keyword>
<evidence type="ECO:0000256" key="2">
    <source>
        <dbReference type="ARBA" id="ARBA00004496"/>
    </source>
</evidence>
<dbReference type="InterPro" id="IPR009083">
    <property type="entry name" value="TFIIA_a-hlx"/>
</dbReference>
<evidence type="ECO:0000256" key="4">
    <source>
        <dbReference type="ARBA" id="ARBA00022490"/>
    </source>
</evidence>
<dbReference type="Gene3D" id="3.30.530.20">
    <property type="match status" value="1"/>
</dbReference>
<protein>
    <recommendedName>
        <fullName evidence="12">Phosphatidylcholine transfer protein</fullName>
    </recommendedName>
    <alternativeName>
        <fullName evidence="14">START domain-containing protein 2</fullName>
    </alternativeName>
    <alternativeName>
        <fullName evidence="13">StAR-related lipid transfer protein 2</fullName>
    </alternativeName>
</protein>
<evidence type="ECO:0000313" key="17">
    <source>
        <dbReference type="Proteomes" id="UP000095284"/>
    </source>
</evidence>
<keyword evidence="3" id="KW-0813">Transport</keyword>
<dbReference type="Proteomes" id="UP000095284">
    <property type="component" value="Unplaced"/>
</dbReference>
<dbReference type="AlphaFoldDB" id="A0A1I7RM51"/>
<dbReference type="InterPro" id="IPR009088">
    <property type="entry name" value="TFIIA_b-brl"/>
</dbReference>
<evidence type="ECO:0000256" key="8">
    <source>
        <dbReference type="ARBA" id="ARBA00023121"/>
    </source>
</evidence>
<reference evidence="19" key="1">
    <citation type="submission" date="2016-11" db="UniProtKB">
        <authorList>
            <consortium name="WormBaseParasite"/>
        </authorList>
    </citation>
    <scope>IDENTIFICATION</scope>
</reference>
<evidence type="ECO:0000256" key="14">
    <source>
        <dbReference type="ARBA" id="ARBA00079049"/>
    </source>
</evidence>
<evidence type="ECO:0000259" key="15">
    <source>
        <dbReference type="PROSITE" id="PS50848"/>
    </source>
</evidence>
<evidence type="ECO:0000313" key="18">
    <source>
        <dbReference type="Proteomes" id="UP000659654"/>
    </source>
</evidence>